<sequence>MKQERDKKAARRELIETELQLKDKELELAKMDKDLVLARKDLFIVTAELMFTRGTLHMRGLLEYAEARLSGGRDAAFTSRKAKWLHILREHPQLMASLARHTRGSSAEAVAVEVVDLYKQLLKHVHIKDWQQSRMAVDIAEGPISRQQTLLLARVAEAMSVPFKLHYRNASARHADNGAGSASDGEQ</sequence>
<dbReference type="RefSeq" id="XP_013893555.1">
    <property type="nucleotide sequence ID" value="XM_014038101.1"/>
</dbReference>
<evidence type="ECO:0000313" key="2">
    <source>
        <dbReference type="EMBL" id="KIY94535.1"/>
    </source>
</evidence>
<dbReference type="STRING" id="145388.A0A0D2MHL5"/>
<dbReference type="Proteomes" id="UP000054498">
    <property type="component" value="Unassembled WGS sequence"/>
</dbReference>
<protein>
    <submittedName>
        <fullName evidence="2">Uncharacterized protein</fullName>
    </submittedName>
</protein>
<gene>
    <name evidence="2" type="ORF">MNEG_13428</name>
</gene>
<feature type="coiled-coil region" evidence="1">
    <location>
        <begin position="7"/>
        <end position="41"/>
    </location>
</feature>
<dbReference type="KEGG" id="mng:MNEG_13428"/>
<keyword evidence="1" id="KW-0175">Coiled coil</keyword>
<proteinExistence type="predicted"/>
<dbReference type="GeneID" id="25730889"/>
<name>A0A0D2MHL5_9CHLO</name>
<dbReference type="AlphaFoldDB" id="A0A0D2MHL5"/>
<dbReference type="EMBL" id="KK104037">
    <property type="protein sequence ID" value="KIY94535.1"/>
    <property type="molecule type" value="Genomic_DNA"/>
</dbReference>
<accession>A0A0D2MHL5</accession>
<organism evidence="2 3">
    <name type="scientific">Monoraphidium neglectum</name>
    <dbReference type="NCBI Taxonomy" id="145388"/>
    <lineage>
        <taxon>Eukaryota</taxon>
        <taxon>Viridiplantae</taxon>
        <taxon>Chlorophyta</taxon>
        <taxon>core chlorophytes</taxon>
        <taxon>Chlorophyceae</taxon>
        <taxon>CS clade</taxon>
        <taxon>Sphaeropleales</taxon>
        <taxon>Selenastraceae</taxon>
        <taxon>Monoraphidium</taxon>
    </lineage>
</organism>
<evidence type="ECO:0000313" key="3">
    <source>
        <dbReference type="Proteomes" id="UP000054498"/>
    </source>
</evidence>
<reference evidence="2 3" key="1">
    <citation type="journal article" date="2013" name="BMC Genomics">
        <title>Reconstruction of the lipid metabolism for the microalga Monoraphidium neglectum from its genome sequence reveals characteristics suitable for biofuel production.</title>
        <authorList>
            <person name="Bogen C."/>
            <person name="Al-Dilaimi A."/>
            <person name="Albersmeier A."/>
            <person name="Wichmann J."/>
            <person name="Grundmann M."/>
            <person name="Rupp O."/>
            <person name="Lauersen K.J."/>
            <person name="Blifernez-Klassen O."/>
            <person name="Kalinowski J."/>
            <person name="Goesmann A."/>
            <person name="Mussgnug J.H."/>
            <person name="Kruse O."/>
        </authorList>
    </citation>
    <scope>NUCLEOTIDE SEQUENCE [LARGE SCALE GENOMIC DNA]</scope>
    <source>
        <strain evidence="2 3">SAG 48.87</strain>
    </source>
</reference>
<keyword evidence="3" id="KW-1185">Reference proteome</keyword>
<evidence type="ECO:0000256" key="1">
    <source>
        <dbReference type="SAM" id="Coils"/>
    </source>
</evidence>